<evidence type="ECO:0000313" key="2">
    <source>
        <dbReference type="Proteomes" id="UP000886998"/>
    </source>
</evidence>
<name>A0A8X7C1J9_9ARAC</name>
<protein>
    <recommendedName>
        <fullName evidence="3">Transposase</fullName>
    </recommendedName>
</protein>
<comment type="caution">
    <text evidence="1">The sequence shown here is derived from an EMBL/GenBank/DDBJ whole genome shotgun (WGS) entry which is preliminary data.</text>
</comment>
<evidence type="ECO:0000313" key="1">
    <source>
        <dbReference type="EMBL" id="GFY51945.1"/>
    </source>
</evidence>
<reference evidence="1" key="1">
    <citation type="submission" date="2020-08" db="EMBL/GenBank/DDBJ databases">
        <title>Multicomponent nature underlies the extraordinary mechanical properties of spider dragline silk.</title>
        <authorList>
            <person name="Kono N."/>
            <person name="Nakamura H."/>
            <person name="Mori M."/>
            <person name="Yoshida Y."/>
            <person name="Ohtoshi R."/>
            <person name="Malay A.D."/>
            <person name="Moran D.A.P."/>
            <person name="Tomita M."/>
            <person name="Numata K."/>
            <person name="Arakawa K."/>
        </authorList>
    </citation>
    <scope>NUCLEOTIDE SEQUENCE</scope>
</reference>
<accession>A0A8X7C1J9</accession>
<dbReference type="AlphaFoldDB" id="A0A8X7C1J9"/>
<keyword evidence="2" id="KW-1185">Reference proteome</keyword>
<gene>
    <name evidence="1" type="primary">NCL1_17226</name>
    <name evidence="1" type="ORF">TNIN_254261</name>
</gene>
<organism evidence="1 2">
    <name type="scientific">Trichonephila inaurata madagascariensis</name>
    <dbReference type="NCBI Taxonomy" id="2747483"/>
    <lineage>
        <taxon>Eukaryota</taxon>
        <taxon>Metazoa</taxon>
        <taxon>Ecdysozoa</taxon>
        <taxon>Arthropoda</taxon>
        <taxon>Chelicerata</taxon>
        <taxon>Arachnida</taxon>
        <taxon>Araneae</taxon>
        <taxon>Araneomorphae</taxon>
        <taxon>Entelegynae</taxon>
        <taxon>Araneoidea</taxon>
        <taxon>Nephilidae</taxon>
        <taxon>Trichonephila</taxon>
        <taxon>Trichonephila inaurata</taxon>
    </lineage>
</organism>
<dbReference type="EMBL" id="BMAV01008394">
    <property type="protein sequence ID" value="GFY51945.1"/>
    <property type="molecule type" value="Genomic_DNA"/>
</dbReference>
<evidence type="ECO:0008006" key="3">
    <source>
        <dbReference type="Google" id="ProtNLM"/>
    </source>
</evidence>
<dbReference type="PANTHER" id="PTHR47326:SF1">
    <property type="entry name" value="HTH PSQ-TYPE DOMAIN-CONTAINING PROTEIN"/>
    <property type="match status" value="1"/>
</dbReference>
<sequence>MSIVEKGLLVKLYYKNSKSDIVSISLHEGYAKQQRTNNVFCIEQNDEEILIYRFLVSRQRSGCPSTAAAVATTVKQMVQSMMAVAAHGKCSTREVSRQTGVPYGSVWRALRIILRRYPYKLLHNQELNPPDFDSCRDFTNLVFNKMEEQQDWFHTALMTDETHFTFSGAVNIHNCKM</sequence>
<dbReference type="Proteomes" id="UP000886998">
    <property type="component" value="Unassembled WGS sequence"/>
</dbReference>
<dbReference type="OrthoDB" id="9979538at2759"/>
<dbReference type="PANTHER" id="PTHR47326">
    <property type="entry name" value="TRANSPOSABLE ELEMENT TC3 TRANSPOSASE-LIKE PROTEIN"/>
    <property type="match status" value="1"/>
</dbReference>
<proteinExistence type="predicted"/>